<dbReference type="RefSeq" id="WP_379733477.1">
    <property type="nucleotide sequence ID" value="NZ_JBHRVV010000001.1"/>
</dbReference>
<evidence type="ECO:0000313" key="1">
    <source>
        <dbReference type="EMBL" id="MFC3457237.1"/>
    </source>
</evidence>
<keyword evidence="2" id="KW-1185">Reference proteome</keyword>
<sequence length="45" mass="5371">MRYQARWSNGSWKTFDRERFADVETHATKKIAEEKTALANDARRK</sequence>
<accession>A0ABV7PHQ2</accession>
<reference evidence="2" key="1">
    <citation type="journal article" date="2019" name="Int. J. Syst. Evol. Microbiol.">
        <title>The Global Catalogue of Microorganisms (GCM) 10K type strain sequencing project: providing services to taxonomists for standard genome sequencing and annotation.</title>
        <authorList>
            <consortium name="The Broad Institute Genomics Platform"/>
            <consortium name="The Broad Institute Genome Sequencing Center for Infectious Disease"/>
            <person name="Wu L."/>
            <person name="Ma J."/>
        </authorList>
    </citation>
    <scope>NUCLEOTIDE SEQUENCE [LARGE SCALE GENOMIC DNA]</scope>
    <source>
        <strain evidence="2">CCM 7480</strain>
    </source>
</reference>
<comment type="caution">
    <text evidence="1">The sequence shown here is derived from an EMBL/GenBank/DDBJ whole genome shotgun (WGS) entry which is preliminary data.</text>
</comment>
<protein>
    <submittedName>
        <fullName evidence="1">Uncharacterized protein</fullName>
    </submittedName>
</protein>
<evidence type="ECO:0000313" key="2">
    <source>
        <dbReference type="Proteomes" id="UP001595665"/>
    </source>
</evidence>
<organism evidence="1 2">
    <name type="scientific">Massilia haematophila</name>
    <dbReference type="NCBI Taxonomy" id="457923"/>
    <lineage>
        <taxon>Bacteria</taxon>
        <taxon>Pseudomonadati</taxon>
        <taxon>Pseudomonadota</taxon>
        <taxon>Betaproteobacteria</taxon>
        <taxon>Burkholderiales</taxon>
        <taxon>Oxalobacteraceae</taxon>
        <taxon>Telluria group</taxon>
        <taxon>Massilia</taxon>
    </lineage>
</organism>
<proteinExistence type="predicted"/>
<dbReference type="EMBL" id="JBHRVV010000001">
    <property type="protein sequence ID" value="MFC3457237.1"/>
    <property type="molecule type" value="Genomic_DNA"/>
</dbReference>
<name>A0ABV7PHQ2_9BURK</name>
<dbReference type="Proteomes" id="UP001595665">
    <property type="component" value="Unassembled WGS sequence"/>
</dbReference>
<gene>
    <name evidence="1" type="ORF">ACFOPH_03090</name>
</gene>